<feature type="domain" description="SnoaL-like" evidence="1">
    <location>
        <begin position="8"/>
        <end position="128"/>
    </location>
</feature>
<accession>A0ABV6CV85</accession>
<dbReference type="EMBL" id="JBHLWK010000002">
    <property type="protein sequence ID" value="MFC0202853.1"/>
    <property type="molecule type" value="Genomic_DNA"/>
</dbReference>
<dbReference type="Gene3D" id="3.10.450.50">
    <property type="match status" value="1"/>
</dbReference>
<dbReference type="RefSeq" id="WP_379485723.1">
    <property type="nucleotide sequence ID" value="NZ_JBHLWK010000002.1"/>
</dbReference>
<comment type="caution">
    <text evidence="2">The sequence shown here is derived from an EMBL/GenBank/DDBJ whole genome shotgun (WGS) entry which is preliminary data.</text>
</comment>
<gene>
    <name evidence="2" type="ORF">ACFFJC_01045</name>
</gene>
<dbReference type="InterPro" id="IPR032710">
    <property type="entry name" value="NTF2-like_dom_sf"/>
</dbReference>
<dbReference type="InterPro" id="IPR037401">
    <property type="entry name" value="SnoaL-like"/>
</dbReference>
<proteinExistence type="predicted"/>
<dbReference type="Pfam" id="PF13577">
    <property type="entry name" value="SnoaL_4"/>
    <property type="match status" value="1"/>
</dbReference>
<protein>
    <submittedName>
        <fullName evidence="2">Nuclear transport factor 2 family protein</fullName>
    </submittedName>
</protein>
<evidence type="ECO:0000313" key="2">
    <source>
        <dbReference type="EMBL" id="MFC0202853.1"/>
    </source>
</evidence>
<reference evidence="2 3" key="1">
    <citation type="submission" date="2024-09" db="EMBL/GenBank/DDBJ databases">
        <authorList>
            <person name="Sun Q."/>
            <person name="Mori K."/>
        </authorList>
    </citation>
    <scope>NUCLEOTIDE SEQUENCE [LARGE SCALE GENOMIC DNA]</scope>
    <source>
        <strain evidence="2 3">CCM 7706</strain>
    </source>
</reference>
<organism evidence="2 3">
    <name type="scientific">Novosphingobium soli</name>
    <dbReference type="NCBI Taxonomy" id="574956"/>
    <lineage>
        <taxon>Bacteria</taxon>
        <taxon>Pseudomonadati</taxon>
        <taxon>Pseudomonadota</taxon>
        <taxon>Alphaproteobacteria</taxon>
        <taxon>Sphingomonadales</taxon>
        <taxon>Sphingomonadaceae</taxon>
        <taxon>Novosphingobium</taxon>
    </lineage>
</organism>
<name>A0ABV6CV85_9SPHN</name>
<sequence>MPFTGPFEDRLAIRELLETYADAVTRRDAQDWGATWAQDAEWSLPDYPELGTTKGREAIVAMWIEAMKAYPGIMFEAWPGSIAVEGDRATMRSYTSEVYDHDGVTMRDRGVYEDTCVKVEGRWLFQSRSFRNIHRQHAPRGV</sequence>
<evidence type="ECO:0000259" key="1">
    <source>
        <dbReference type="Pfam" id="PF13577"/>
    </source>
</evidence>
<keyword evidence="3" id="KW-1185">Reference proteome</keyword>
<dbReference type="SUPFAM" id="SSF54427">
    <property type="entry name" value="NTF2-like"/>
    <property type="match status" value="1"/>
</dbReference>
<dbReference type="Proteomes" id="UP001589798">
    <property type="component" value="Unassembled WGS sequence"/>
</dbReference>
<evidence type="ECO:0000313" key="3">
    <source>
        <dbReference type="Proteomes" id="UP001589798"/>
    </source>
</evidence>